<evidence type="ECO:0000313" key="10">
    <source>
        <dbReference type="EMBL" id="MFG3818301.1"/>
    </source>
</evidence>
<evidence type="ECO:0000256" key="3">
    <source>
        <dbReference type="ARBA" id="ARBA00022475"/>
    </source>
</evidence>
<keyword evidence="7" id="KW-0813">Transport</keyword>
<evidence type="ECO:0000256" key="4">
    <source>
        <dbReference type="ARBA" id="ARBA00022692"/>
    </source>
</evidence>
<comment type="similarity">
    <text evidence="2 7">Belongs to the ExbD/TolR family.</text>
</comment>
<dbReference type="InterPro" id="IPR003400">
    <property type="entry name" value="ExbD"/>
</dbReference>
<keyword evidence="6 9" id="KW-0472">Membrane</keyword>
<evidence type="ECO:0000256" key="5">
    <source>
        <dbReference type="ARBA" id="ARBA00022989"/>
    </source>
</evidence>
<accession>A0ABW7CB80</accession>
<feature type="region of interest" description="Disordered" evidence="8">
    <location>
        <begin position="131"/>
        <end position="227"/>
    </location>
</feature>
<evidence type="ECO:0000256" key="7">
    <source>
        <dbReference type="RuleBase" id="RU003879"/>
    </source>
</evidence>
<keyword evidence="11" id="KW-1185">Reference proteome</keyword>
<dbReference type="PANTHER" id="PTHR30558:SF3">
    <property type="entry name" value="BIOPOLYMER TRANSPORT PROTEIN EXBD-RELATED"/>
    <property type="match status" value="1"/>
</dbReference>
<dbReference type="PANTHER" id="PTHR30558">
    <property type="entry name" value="EXBD MEMBRANE COMPONENT OF PMF-DRIVEN MACROMOLECULE IMPORT SYSTEM"/>
    <property type="match status" value="1"/>
</dbReference>
<comment type="caution">
    <text evidence="10">The sequence shown here is derived from an EMBL/GenBank/DDBJ whole genome shotgun (WGS) entry which is preliminary data.</text>
</comment>
<dbReference type="Pfam" id="PF02472">
    <property type="entry name" value="ExbD"/>
    <property type="match status" value="1"/>
</dbReference>
<organism evidence="10 11">
    <name type="scientific">Limnothrix redekei LRLZ20PSL1</name>
    <dbReference type="NCBI Taxonomy" id="3112953"/>
    <lineage>
        <taxon>Bacteria</taxon>
        <taxon>Bacillati</taxon>
        <taxon>Cyanobacteriota</taxon>
        <taxon>Cyanophyceae</taxon>
        <taxon>Pseudanabaenales</taxon>
        <taxon>Pseudanabaenaceae</taxon>
        <taxon>Limnothrix</taxon>
    </lineage>
</organism>
<keyword evidence="4 7" id="KW-0812">Transmembrane</keyword>
<keyword evidence="3" id="KW-1003">Cell membrane</keyword>
<dbReference type="Proteomes" id="UP001604335">
    <property type="component" value="Unassembled WGS sequence"/>
</dbReference>
<reference evidence="11" key="1">
    <citation type="journal article" date="2024" name="Algal Res.">
        <title>Biochemical, toxicological and genomic investigation of a high-biomass producing Limnothrix strain isolated from Italian shallow drinking water reservoir.</title>
        <authorList>
            <person name="Simonazzi M."/>
            <person name="Shishido T.K."/>
            <person name="Delbaje E."/>
            <person name="Wahlsten M."/>
            <person name="Fewer D.P."/>
            <person name="Sivonen K."/>
            <person name="Pezzolesi L."/>
            <person name="Pistocchi R."/>
        </authorList>
    </citation>
    <scope>NUCLEOTIDE SEQUENCE [LARGE SCALE GENOMIC DNA]</scope>
    <source>
        <strain evidence="11">LRLZ20PSL1</strain>
    </source>
</reference>
<dbReference type="Gene3D" id="3.30.420.270">
    <property type="match status" value="1"/>
</dbReference>
<keyword evidence="7" id="KW-0653">Protein transport</keyword>
<evidence type="ECO:0000256" key="1">
    <source>
        <dbReference type="ARBA" id="ARBA00004162"/>
    </source>
</evidence>
<comment type="subcellular location">
    <subcellularLocation>
        <location evidence="1">Cell membrane</location>
        <topology evidence="1">Single-pass membrane protein</topology>
    </subcellularLocation>
    <subcellularLocation>
        <location evidence="7">Cell membrane</location>
        <topology evidence="7">Single-pass type II membrane protein</topology>
    </subcellularLocation>
</comment>
<protein>
    <submittedName>
        <fullName evidence="10">Biopolymer transporter ExbD</fullName>
    </submittedName>
</protein>
<evidence type="ECO:0000313" key="11">
    <source>
        <dbReference type="Proteomes" id="UP001604335"/>
    </source>
</evidence>
<feature type="transmembrane region" description="Helical" evidence="9">
    <location>
        <begin position="12"/>
        <end position="37"/>
    </location>
</feature>
<evidence type="ECO:0000256" key="9">
    <source>
        <dbReference type="SAM" id="Phobius"/>
    </source>
</evidence>
<feature type="compositionally biased region" description="Low complexity" evidence="8">
    <location>
        <begin position="167"/>
        <end position="196"/>
    </location>
</feature>
<name>A0ABW7CB80_9CYAN</name>
<dbReference type="EMBL" id="JAZAQF010000069">
    <property type="protein sequence ID" value="MFG3818301.1"/>
    <property type="molecule type" value="Genomic_DNA"/>
</dbReference>
<gene>
    <name evidence="10" type="ORF">VPK24_11690</name>
</gene>
<dbReference type="RefSeq" id="WP_393013537.1">
    <property type="nucleotide sequence ID" value="NZ_JAZAQF010000069.1"/>
</dbReference>
<keyword evidence="5 9" id="KW-1133">Transmembrane helix</keyword>
<evidence type="ECO:0000256" key="2">
    <source>
        <dbReference type="ARBA" id="ARBA00005811"/>
    </source>
</evidence>
<evidence type="ECO:0000256" key="6">
    <source>
        <dbReference type="ARBA" id="ARBA00023136"/>
    </source>
</evidence>
<sequence length="227" mass="24090">MKINLDSSDQEIRIEIVPLIDVIFCILTFFILAAIGLTRQQGIGVDLPQASTGQPQMRKLAMVALSPAGQLYFQQAPVTKEALLTQLQAFKQAQPDGTIVLYASQSAFYSDVVAVLDLLRSVGGDRVALATLPSGQNPAQRPADNFDPFGNQPLVPNDPSQGGDFGNSGFNSPGFNNSNPNNSNPNNSNPSSPNNPGLGGNGVNQPYLLPNQSPAPAQPDDRLPIQP</sequence>
<evidence type="ECO:0000256" key="8">
    <source>
        <dbReference type="SAM" id="MobiDB-lite"/>
    </source>
</evidence>
<proteinExistence type="inferred from homology"/>